<accession>A0ABQ0K136</accession>
<organism evidence="1 2">
    <name type="scientific">Candidatus Brocadia sinica JPN1</name>
    <dbReference type="NCBI Taxonomy" id="1197129"/>
    <lineage>
        <taxon>Bacteria</taxon>
        <taxon>Pseudomonadati</taxon>
        <taxon>Planctomycetota</taxon>
        <taxon>Candidatus Brocadiia</taxon>
        <taxon>Candidatus Brocadiales</taxon>
        <taxon>Candidatus Brocadiaceae</taxon>
        <taxon>Candidatus Brocadia</taxon>
    </lineage>
</organism>
<evidence type="ECO:0000313" key="2">
    <source>
        <dbReference type="Proteomes" id="UP000032309"/>
    </source>
</evidence>
<proteinExistence type="predicted"/>
<sequence>MQGVVPDCDDAGKYEGGFTPHLSVGQALGVEAAALKLLNLFQTSWKTMSFPLNEVSFIWSDNPPNDVFRVVCTVRLGHLNL</sequence>
<evidence type="ECO:0008006" key="3">
    <source>
        <dbReference type="Google" id="ProtNLM"/>
    </source>
</evidence>
<dbReference type="Proteomes" id="UP000032309">
    <property type="component" value="Unassembled WGS sequence"/>
</dbReference>
<gene>
    <name evidence="1" type="ORF">BROSI_A3277</name>
</gene>
<keyword evidence="2" id="KW-1185">Reference proteome</keyword>
<name>A0ABQ0K136_9BACT</name>
<comment type="caution">
    <text evidence="1">The sequence shown here is derived from an EMBL/GenBank/DDBJ whole genome shotgun (WGS) entry which is preliminary data.</text>
</comment>
<dbReference type="EMBL" id="BAFN01000001">
    <property type="protein sequence ID" value="GAN34734.1"/>
    <property type="molecule type" value="Genomic_DNA"/>
</dbReference>
<protein>
    <recommendedName>
        <fullName evidence="3">2'-5' RNA ligase</fullName>
    </recommendedName>
</protein>
<evidence type="ECO:0000313" key="1">
    <source>
        <dbReference type="EMBL" id="GAN34734.1"/>
    </source>
</evidence>
<reference evidence="2" key="1">
    <citation type="journal article" date="2015" name="Genome Announc.">
        <title>Draft Genome Sequence of an Anaerobic Ammonium-Oxidizing Bacterium, "Candidatus Brocadia sinica".</title>
        <authorList>
            <person name="Oshiki M."/>
            <person name="Shinyako-Hata K."/>
            <person name="Satoh H."/>
            <person name="Okabe S."/>
        </authorList>
    </citation>
    <scope>NUCLEOTIDE SEQUENCE [LARGE SCALE GENOMIC DNA]</scope>
    <source>
        <strain evidence="2">JPN1</strain>
    </source>
</reference>